<reference evidence="1 2" key="1">
    <citation type="submission" date="2021-06" db="EMBL/GenBank/DDBJ databases">
        <authorList>
            <person name="Palmer J.M."/>
        </authorList>
    </citation>
    <scope>NUCLEOTIDE SEQUENCE [LARGE SCALE GENOMIC DNA]</scope>
    <source>
        <strain evidence="2">if_2019</strain>
        <tissue evidence="1">Muscle</tissue>
    </source>
</reference>
<evidence type="ECO:0000313" key="1">
    <source>
        <dbReference type="EMBL" id="MEQ2230725.1"/>
    </source>
</evidence>
<proteinExistence type="predicted"/>
<accession>A0ABV0TCW9</accession>
<organism evidence="1 2">
    <name type="scientific">Ilyodon furcidens</name>
    <name type="common">goldbreast splitfin</name>
    <dbReference type="NCBI Taxonomy" id="33524"/>
    <lineage>
        <taxon>Eukaryota</taxon>
        <taxon>Metazoa</taxon>
        <taxon>Chordata</taxon>
        <taxon>Craniata</taxon>
        <taxon>Vertebrata</taxon>
        <taxon>Euteleostomi</taxon>
        <taxon>Actinopterygii</taxon>
        <taxon>Neopterygii</taxon>
        <taxon>Teleostei</taxon>
        <taxon>Neoteleostei</taxon>
        <taxon>Acanthomorphata</taxon>
        <taxon>Ovalentaria</taxon>
        <taxon>Atherinomorphae</taxon>
        <taxon>Cyprinodontiformes</taxon>
        <taxon>Goodeidae</taxon>
        <taxon>Ilyodon</taxon>
    </lineage>
</organism>
<gene>
    <name evidence="1" type="ORF">ILYODFUR_032323</name>
</gene>
<keyword evidence="2" id="KW-1185">Reference proteome</keyword>
<feature type="non-terminal residue" evidence="1">
    <location>
        <position position="1"/>
    </location>
</feature>
<sequence>LAINHLSTPPHRPAKQGNLKFWSQVPATFSSGSKSSVWILPQPNCQILTQSLSRVLTIFLDKLTISAAASFQFPQALHYSSTPTTFHHMLCLQSRFQFNIHYLSK</sequence>
<dbReference type="EMBL" id="JAHRIQ010028383">
    <property type="protein sequence ID" value="MEQ2230725.1"/>
    <property type="molecule type" value="Genomic_DNA"/>
</dbReference>
<protein>
    <submittedName>
        <fullName evidence="1">Uncharacterized protein</fullName>
    </submittedName>
</protein>
<evidence type="ECO:0000313" key="2">
    <source>
        <dbReference type="Proteomes" id="UP001482620"/>
    </source>
</evidence>
<comment type="caution">
    <text evidence="1">The sequence shown here is derived from an EMBL/GenBank/DDBJ whole genome shotgun (WGS) entry which is preliminary data.</text>
</comment>
<dbReference type="Proteomes" id="UP001482620">
    <property type="component" value="Unassembled WGS sequence"/>
</dbReference>
<name>A0ABV0TCW9_9TELE</name>